<dbReference type="Proteomes" id="UP000478183">
    <property type="component" value="Unassembled WGS sequence"/>
</dbReference>
<dbReference type="OrthoDB" id="8759063at2"/>
<name>A0A6L6J9K6_9RHOB</name>
<evidence type="ECO:0000313" key="1">
    <source>
        <dbReference type="EMBL" id="MTH78762.1"/>
    </source>
</evidence>
<gene>
    <name evidence="1" type="ORF">GL286_13600</name>
</gene>
<comment type="caution">
    <text evidence="1">The sequence shown here is derived from an EMBL/GenBank/DDBJ whole genome shotgun (WGS) entry which is preliminary data.</text>
</comment>
<evidence type="ECO:0000313" key="2">
    <source>
        <dbReference type="Proteomes" id="UP000478183"/>
    </source>
</evidence>
<sequence>MEGCVRSYRSKAGDTADSIAWEVYERQDAGLVEGILEANPGLAHRGPVLPAGLLISIPDALDPTPVQGVRLWG</sequence>
<keyword evidence="2" id="KW-1185">Reference proteome</keyword>
<protein>
    <submittedName>
        <fullName evidence="1">Phage tail protein</fullName>
    </submittedName>
</protein>
<dbReference type="EMBL" id="WMIE01000008">
    <property type="protein sequence ID" value="MTH78762.1"/>
    <property type="molecule type" value="Genomic_DNA"/>
</dbReference>
<proteinExistence type="predicted"/>
<accession>A0A6L6J9K6</accession>
<reference evidence="1 2" key="1">
    <citation type="submission" date="2019-11" db="EMBL/GenBank/DDBJ databases">
        <authorList>
            <person name="Dong K."/>
        </authorList>
    </citation>
    <scope>NUCLEOTIDE SEQUENCE [LARGE SCALE GENOMIC DNA]</scope>
    <source>
        <strain evidence="1 2">NBRC 111993</strain>
    </source>
</reference>
<dbReference type="AlphaFoldDB" id="A0A6L6J9K6"/>
<dbReference type="InterPro" id="IPR008861">
    <property type="entry name" value="GpX-like"/>
</dbReference>
<organism evidence="1 2">
    <name type="scientific">Paracoccus aestuariivivens</name>
    <dbReference type="NCBI Taxonomy" id="1820333"/>
    <lineage>
        <taxon>Bacteria</taxon>
        <taxon>Pseudomonadati</taxon>
        <taxon>Pseudomonadota</taxon>
        <taxon>Alphaproteobacteria</taxon>
        <taxon>Rhodobacterales</taxon>
        <taxon>Paracoccaceae</taxon>
        <taxon>Paracoccus</taxon>
    </lineage>
</organism>
<dbReference type="Pfam" id="PF05489">
    <property type="entry name" value="Phage_tail_X"/>
    <property type="match status" value="1"/>
</dbReference>